<evidence type="ECO:0000313" key="3">
    <source>
        <dbReference type="Proteomes" id="UP000789901"/>
    </source>
</evidence>
<accession>A0ABN7WX83</accession>
<feature type="compositionally biased region" description="Low complexity" evidence="1">
    <location>
        <begin position="71"/>
        <end position="81"/>
    </location>
</feature>
<gene>
    <name evidence="2" type="ORF">GMARGA_LOCUS35762</name>
</gene>
<dbReference type="EMBL" id="CAJVQB010067663">
    <property type="protein sequence ID" value="CAG8842021.1"/>
    <property type="molecule type" value="Genomic_DNA"/>
</dbReference>
<name>A0ABN7WX83_GIGMA</name>
<protein>
    <submittedName>
        <fullName evidence="2">24877_t:CDS:1</fullName>
    </submittedName>
</protein>
<reference evidence="2 3" key="1">
    <citation type="submission" date="2021-06" db="EMBL/GenBank/DDBJ databases">
        <authorList>
            <person name="Kallberg Y."/>
            <person name="Tangrot J."/>
            <person name="Rosling A."/>
        </authorList>
    </citation>
    <scope>NUCLEOTIDE SEQUENCE [LARGE SCALE GENOMIC DNA]</scope>
    <source>
        <strain evidence="2 3">120-4 pot B 10/14</strain>
    </source>
</reference>
<feature type="region of interest" description="Disordered" evidence="1">
    <location>
        <begin position="55"/>
        <end position="81"/>
    </location>
</feature>
<evidence type="ECO:0000313" key="2">
    <source>
        <dbReference type="EMBL" id="CAG8842021.1"/>
    </source>
</evidence>
<keyword evidence="3" id="KW-1185">Reference proteome</keyword>
<comment type="caution">
    <text evidence="2">The sequence shown here is derived from an EMBL/GenBank/DDBJ whole genome shotgun (WGS) entry which is preliminary data.</text>
</comment>
<evidence type="ECO:0000256" key="1">
    <source>
        <dbReference type="SAM" id="MobiDB-lite"/>
    </source>
</evidence>
<dbReference type="Proteomes" id="UP000789901">
    <property type="component" value="Unassembled WGS sequence"/>
</dbReference>
<proteinExistence type="predicted"/>
<sequence length="116" mass="12994">MYLTNESQFLSTLSKEKLRSHKLFLYSTSAKKSNNNTIFVNFSNIVFQVHLSKHSSKSNNLNPVPKTTKQNNSSDANSSNISFLDTKNDIDTFANSNKPAINTSANLTFSQNKNTK</sequence>
<organism evidence="2 3">
    <name type="scientific">Gigaspora margarita</name>
    <dbReference type="NCBI Taxonomy" id="4874"/>
    <lineage>
        <taxon>Eukaryota</taxon>
        <taxon>Fungi</taxon>
        <taxon>Fungi incertae sedis</taxon>
        <taxon>Mucoromycota</taxon>
        <taxon>Glomeromycotina</taxon>
        <taxon>Glomeromycetes</taxon>
        <taxon>Diversisporales</taxon>
        <taxon>Gigasporaceae</taxon>
        <taxon>Gigaspora</taxon>
    </lineage>
</organism>